<evidence type="ECO:0000259" key="11">
    <source>
        <dbReference type="PROSITE" id="PS50110"/>
    </source>
</evidence>
<reference evidence="14 15" key="1">
    <citation type="journal article" date="2013" name="Mar. Genomics">
        <title>Expression of sulfatases in Rhodopirellula baltica and the diversity of sulfatases in the genus Rhodopirellula.</title>
        <authorList>
            <person name="Wegner C.E."/>
            <person name="Richter-Heitmann T."/>
            <person name="Klindworth A."/>
            <person name="Klockow C."/>
            <person name="Richter M."/>
            <person name="Achstetter T."/>
            <person name="Glockner F.O."/>
            <person name="Harder J."/>
        </authorList>
    </citation>
    <scope>NUCLEOTIDE SEQUENCE [LARGE SCALE GENOMIC DNA]</scope>
    <source>
        <strain evidence="14 15">WH47</strain>
    </source>
</reference>
<dbReference type="InterPro" id="IPR036097">
    <property type="entry name" value="HisK_dim/P_sf"/>
</dbReference>
<dbReference type="Proteomes" id="UP000006222">
    <property type="component" value="Unassembled WGS sequence"/>
</dbReference>
<evidence type="ECO:0000256" key="2">
    <source>
        <dbReference type="ARBA" id="ARBA00012438"/>
    </source>
</evidence>
<keyword evidence="4" id="KW-0808">Transferase</keyword>
<dbReference type="GO" id="GO:0000155">
    <property type="term" value="F:phosphorelay sensor kinase activity"/>
    <property type="evidence" value="ECO:0007669"/>
    <property type="project" value="InterPro"/>
</dbReference>
<evidence type="ECO:0000256" key="9">
    <source>
        <dbReference type="PROSITE-ProRule" id="PRU00169"/>
    </source>
</evidence>
<dbReference type="SMART" id="SM00388">
    <property type="entry name" value="HisKA"/>
    <property type="match status" value="1"/>
</dbReference>
<feature type="domain" description="PAC" evidence="13">
    <location>
        <begin position="220"/>
        <end position="272"/>
    </location>
</feature>
<dbReference type="Gene3D" id="1.10.287.130">
    <property type="match status" value="1"/>
</dbReference>
<dbReference type="CDD" id="cd00130">
    <property type="entry name" value="PAS"/>
    <property type="match status" value="1"/>
</dbReference>
<comment type="catalytic activity">
    <reaction evidence="1">
        <text>ATP + protein L-histidine = ADP + protein N-phospho-L-histidine.</text>
        <dbReference type="EC" id="2.7.13.3"/>
    </reaction>
</comment>
<dbReference type="InterPro" id="IPR000700">
    <property type="entry name" value="PAS-assoc_C"/>
</dbReference>
<dbReference type="EMBL" id="AFAR01000050">
    <property type="protein sequence ID" value="EGF29186.1"/>
    <property type="molecule type" value="Genomic_DNA"/>
</dbReference>
<feature type="domain" description="Response regulatory" evidence="11">
    <location>
        <begin position="20"/>
        <end position="134"/>
    </location>
</feature>
<dbReference type="InterPro" id="IPR011006">
    <property type="entry name" value="CheY-like_superfamily"/>
</dbReference>
<evidence type="ECO:0000256" key="1">
    <source>
        <dbReference type="ARBA" id="ARBA00000085"/>
    </source>
</evidence>
<dbReference type="PROSITE" id="PS50110">
    <property type="entry name" value="RESPONSE_REGULATORY"/>
    <property type="match status" value="1"/>
</dbReference>
<dbReference type="InterPro" id="IPR035965">
    <property type="entry name" value="PAS-like_dom_sf"/>
</dbReference>
<dbReference type="SMART" id="SM00448">
    <property type="entry name" value="REC"/>
    <property type="match status" value="1"/>
</dbReference>
<evidence type="ECO:0000256" key="4">
    <source>
        <dbReference type="ARBA" id="ARBA00022679"/>
    </source>
</evidence>
<feature type="domain" description="PAS" evidence="12">
    <location>
        <begin position="146"/>
        <end position="217"/>
    </location>
</feature>
<evidence type="ECO:0000256" key="5">
    <source>
        <dbReference type="ARBA" id="ARBA00022741"/>
    </source>
</evidence>
<dbReference type="InterPro" id="IPR003661">
    <property type="entry name" value="HisK_dim/P_dom"/>
</dbReference>
<dbReference type="Gene3D" id="3.40.50.2300">
    <property type="match status" value="1"/>
</dbReference>
<dbReference type="SUPFAM" id="SSF55874">
    <property type="entry name" value="ATPase domain of HSP90 chaperone/DNA topoisomerase II/histidine kinase"/>
    <property type="match status" value="1"/>
</dbReference>
<dbReference type="PATRIC" id="fig|991778.3.peg.844"/>
<keyword evidence="5" id="KW-0547">Nucleotide-binding</keyword>
<keyword evidence="8" id="KW-0902">Two-component regulatory system</keyword>
<dbReference type="InterPro" id="IPR013767">
    <property type="entry name" value="PAS_fold"/>
</dbReference>
<dbReference type="GO" id="GO:0005524">
    <property type="term" value="F:ATP binding"/>
    <property type="evidence" value="ECO:0007669"/>
    <property type="project" value="UniProtKB-KW"/>
</dbReference>
<evidence type="ECO:0000259" key="12">
    <source>
        <dbReference type="PROSITE" id="PS50112"/>
    </source>
</evidence>
<dbReference type="InterPro" id="IPR005467">
    <property type="entry name" value="His_kinase_dom"/>
</dbReference>
<evidence type="ECO:0000259" key="13">
    <source>
        <dbReference type="PROSITE" id="PS50113"/>
    </source>
</evidence>
<evidence type="ECO:0000256" key="7">
    <source>
        <dbReference type="ARBA" id="ARBA00022840"/>
    </source>
</evidence>
<evidence type="ECO:0000313" key="14">
    <source>
        <dbReference type="EMBL" id="EGF29186.1"/>
    </source>
</evidence>
<keyword evidence="7" id="KW-0067">ATP-binding</keyword>
<feature type="domain" description="Histidine kinase" evidence="10">
    <location>
        <begin position="285"/>
        <end position="493"/>
    </location>
</feature>
<dbReference type="SUPFAM" id="SSF47384">
    <property type="entry name" value="Homodimeric domain of signal transducing histidine kinase"/>
    <property type="match status" value="1"/>
</dbReference>
<dbReference type="Gene3D" id="3.30.565.10">
    <property type="entry name" value="Histidine kinase-like ATPase, C-terminal domain"/>
    <property type="match status" value="1"/>
</dbReference>
<feature type="modified residue" description="4-aspartylphosphate" evidence="9">
    <location>
        <position position="69"/>
    </location>
</feature>
<keyword evidence="3 9" id="KW-0597">Phosphoprotein</keyword>
<dbReference type="InterPro" id="IPR004358">
    <property type="entry name" value="Sig_transdc_His_kin-like_C"/>
</dbReference>
<dbReference type="InterPro" id="IPR001789">
    <property type="entry name" value="Sig_transdc_resp-reg_receiver"/>
</dbReference>
<accession>F2AMA8</accession>
<dbReference type="InterPro" id="IPR000014">
    <property type="entry name" value="PAS"/>
</dbReference>
<evidence type="ECO:0000313" key="15">
    <source>
        <dbReference type="Proteomes" id="UP000006222"/>
    </source>
</evidence>
<dbReference type="NCBIfam" id="TIGR00229">
    <property type="entry name" value="sensory_box"/>
    <property type="match status" value="1"/>
</dbReference>
<protein>
    <recommendedName>
        <fullName evidence="2">histidine kinase</fullName>
        <ecNumber evidence="2">2.7.13.3</ecNumber>
    </recommendedName>
</protein>
<dbReference type="Gene3D" id="3.30.450.20">
    <property type="entry name" value="PAS domain"/>
    <property type="match status" value="1"/>
</dbReference>
<dbReference type="PROSITE" id="PS50113">
    <property type="entry name" value="PAC"/>
    <property type="match status" value="1"/>
</dbReference>
<evidence type="ECO:0000256" key="3">
    <source>
        <dbReference type="ARBA" id="ARBA00022553"/>
    </source>
</evidence>
<keyword evidence="6 14" id="KW-0418">Kinase</keyword>
<evidence type="ECO:0000259" key="10">
    <source>
        <dbReference type="PROSITE" id="PS50109"/>
    </source>
</evidence>
<name>F2AMA8_RHOBT</name>
<dbReference type="SMART" id="SM00387">
    <property type="entry name" value="HATPase_c"/>
    <property type="match status" value="1"/>
</dbReference>
<evidence type="ECO:0000256" key="6">
    <source>
        <dbReference type="ARBA" id="ARBA00022777"/>
    </source>
</evidence>
<dbReference type="Pfam" id="PF00072">
    <property type="entry name" value="Response_reg"/>
    <property type="match status" value="1"/>
</dbReference>
<comment type="caution">
    <text evidence="14">The sequence shown here is derived from an EMBL/GenBank/DDBJ whole genome shotgun (WGS) entry which is preliminary data.</text>
</comment>
<dbReference type="PANTHER" id="PTHR43065:SF10">
    <property type="entry name" value="PEROXIDE STRESS-ACTIVATED HISTIDINE KINASE MAK3"/>
    <property type="match status" value="1"/>
</dbReference>
<dbReference type="InterPro" id="IPR036890">
    <property type="entry name" value="HATPase_C_sf"/>
</dbReference>
<dbReference type="Pfam" id="PF00512">
    <property type="entry name" value="HisKA"/>
    <property type="match status" value="1"/>
</dbReference>
<dbReference type="InterPro" id="IPR003594">
    <property type="entry name" value="HATPase_dom"/>
</dbReference>
<dbReference type="SMART" id="SM00091">
    <property type="entry name" value="PAS"/>
    <property type="match status" value="1"/>
</dbReference>
<dbReference type="CDD" id="cd00156">
    <property type="entry name" value="REC"/>
    <property type="match status" value="1"/>
</dbReference>
<dbReference type="PROSITE" id="PS50112">
    <property type="entry name" value="PAS"/>
    <property type="match status" value="1"/>
</dbReference>
<gene>
    <name evidence="14" type="ORF">RBWH47_04145</name>
</gene>
<dbReference type="AlphaFoldDB" id="F2AMA8"/>
<organism evidence="14 15">
    <name type="scientific">Rhodopirellula baltica WH47</name>
    <dbReference type="NCBI Taxonomy" id="991778"/>
    <lineage>
        <taxon>Bacteria</taxon>
        <taxon>Pseudomonadati</taxon>
        <taxon>Planctomycetota</taxon>
        <taxon>Planctomycetia</taxon>
        <taxon>Pirellulales</taxon>
        <taxon>Pirellulaceae</taxon>
        <taxon>Rhodopirellula</taxon>
    </lineage>
</organism>
<dbReference type="SUPFAM" id="SSF52172">
    <property type="entry name" value="CheY-like"/>
    <property type="match status" value="1"/>
</dbReference>
<dbReference type="GO" id="GO:0006355">
    <property type="term" value="P:regulation of DNA-templated transcription"/>
    <property type="evidence" value="ECO:0007669"/>
    <property type="project" value="InterPro"/>
</dbReference>
<dbReference type="Pfam" id="PF02518">
    <property type="entry name" value="HATPase_c"/>
    <property type="match status" value="1"/>
</dbReference>
<dbReference type="Pfam" id="PF00989">
    <property type="entry name" value="PAS"/>
    <property type="match status" value="1"/>
</dbReference>
<dbReference type="PANTHER" id="PTHR43065">
    <property type="entry name" value="SENSOR HISTIDINE KINASE"/>
    <property type="match status" value="1"/>
</dbReference>
<dbReference type="EC" id="2.7.13.3" evidence="2"/>
<dbReference type="SUPFAM" id="SSF55785">
    <property type="entry name" value="PYP-like sensor domain (PAS domain)"/>
    <property type="match status" value="1"/>
</dbReference>
<evidence type="ECO:0000256" key="8">
    <source>
        <dbReference type="ARBA" id="ARBA00023012"/>
    </source>
</evidence>
<dbReference type="PROSITE" id="PS50109">
    <property type="entry name" value="HIS_KIN"/>
    <property type="match status" value="1"/>
</dbReference>
<dbReference type="RefSeq" id="WP_007324775.1">
    <property type="nucleotide sequence ID" value="NZ_AFAR01000050.1"/>
</dbReference>
<dbReference type="CDD" id="cd00082">
    <property type="entry name" value="HisKA"/>
    <property type="match status" value="1"/>
</dbReference>
<dbReference type="PRINTS" id="PR00344">
    <property type="entry name" value="BCTRLSENSOR"/>
</dbReference>
<sequence>MCRGRLCVQLGISTMKDVLTILLVEDDPDSLANMVDILELDGHVVRVARSFAEVLDADIQTDIQLAILDRRLPDGQVEDHLASLSDRLPGAEFIIVTGFANMEGTIASFKHGVTDYLLKPVHPDVIRQSVARIAKHKRMESDLQRQQRFANQLLETSETYIVVLNLKGHAVHVNKHFSEITGWQLDDLIDQDYIDHCVPETERESVREIFQQTLQGKTSSGIRNGLLTKSGRVRQIRWSDSTLRDAHGNIESVLAIGIDVTAIIDAQEAAARDHRLAAIGQTVAGLAHESRNALQRINASVELLRLDLPPETDTREEVDSIARAADELGNALEEVREYAAPIRLQRELVMLHDVWRRVWSYLAKTHADRDIELSETLCDCGCPVEVDRLRLEQVFRNLFENSLAACDDPVRIQIQCRCDGAENVLLDYCDNGPGLTPEQQRKLFDPFFTTKVKGTGLGMSIVQRILDAHDGDIRVAEPNHPGARFLIQLSKHDGAVQDNCSGECETLHA</sequence>
<proteinExistence type="predicted"/>